<dbReference type="PANTHER" id="PTHR11633">
    <property type="entry name" value="PLATELET-DERIVED GROWTH FACTOR"/>
    <property type="match status" value="1"/>
</dbReference>
<dbReference type="InterPro" id="IPR000072">
    <property type="entry name" value="PDGF/VEGF_dom"/>
</dbReference>
<organism evidence="7 8">
    <name type="scientific">Mytilus coruscus</name>
    <name type="common">Sea mussel</name>
    <dbReference type="NCBI Taxonomy" id="42192"/>
    <lineage>
        <taxon>Eukaryota</taxon>
        <taxon>Metazoa</taxon>
        <taxon>Spiralia</taxon>
        <taxon>Lophotrochozoa</taxon>
        <taxon>Mollusca</taxon>
        <taxon>Bivalvia</taxon>
        <taxon>Autobranchia</taxon>
        <taxon>Pteriomorphia</taxon>
        <taxon>Mytilida</taxon>
        <taxon>Mytiloidea</taxon>
        <taxon>Mytilidae</taxon>
        <taxon>Mytilinae</taxon>
        <taxon>Mytilus</taxon>
    </lineage>
</organism>
<dbReference type="EMBL" id="CACVKT020000520">
    <property type="protein sequence ID" value="CAC5359760.1"/>
    <property type="molecule type" value="Genomic_DNA"/>
</dbReference>
<evidence type="ECO:0000256" key="3">
    <source>
        <dbReference type="ARBA" id="ARBA00023246"/>
    </source>
</evidence>
<proteinExistence type="inferred from homology"/>
<dbReference type="InterPro" id="IPR029034">
    <property type="entry name" value="Cystine-knot_cytokine"/>
</dbReference>
<evidence type="ECO:0000259" key="6">
    <source>
        <dbReference type="PROSITE" id="PS50278"/>
    </source>
</evidence>
<dbReference type="Gene3D" id="2.10.90.10">
    <property type="entry name" value="Cystine-knot cytokines"/>
    <property type="match status" value="1"/>
</dbReference>
<sequence length="304" mass="34706">MESRYIISTLFFIIQNGFFALAISPDILRSSMSTPDFLHNFVRMPDGSRLNVSDLVHEDGNTDAMHISGVGTARLASYDRCEPRFVTVMLPKDMDSNVLLWPPCTRIERCSGCCPSDVLVCEPVQTELVTFRVIKNIMPYQGSPEFQYGGMKEVTVERHTKCDQRCRVKAHHCNPNIHDYLERDCRCRCKNRVTCASSKHIWRENNCKCECVQKRPCTGFARFDESTCECALRQTIMSEMTDEEREELRNILSGNEEQPEPTTTTTTTTTPAPLGCPPMHCMPGWAPRRWGHTCRCFPSGFGRR</sequence>
<dbReference type="GO" id="GO:0005615">
    <property type="term" value="C:extracellular space"/>
    <property type="evidence" value="ECO:0007669"/>
    <property type="project" value="TreeGrafter"/>
</dbReference>
<dbReference type="GO" id="GO:0070851">
    <property type="term" value="F:growth factor receptor binding"/>
    <property type="evidence" value="ECO:0007669"/>
    <property type="project" value="TreeGrafter"/>
</dbReference>
<protein>
    <recommendedName>
        <fullName evidence="6">Platelet-derived growth factor (PDGF) family profile domain-containing protein</fullName>
    </recommendedName>
</protein>
<dbReference type="PANTHER" id="PTHR11633:SF1">
    <property type="entry name" value="LD28763P"/>
    <property type="match status" value="1"/>
</dbReference>
<dbReference type="GO" id="GO:0051781">
    <property type="term" value="P:positive regulation of cell division"/>
    <property type="evidence" value="ECO:0007669"/>
    <property type="project" value="UniProtKB-KW"/>
</dbReference>
<keyword evidence="3" id="KW-0497">Mitogen</keyword>
<dbReference type="SUPFAM" id="SSF57501">
    <property type="entry name" value="Cystine-knot cytokines"/>
    <property type="match status" value="1"/>
</dbReference>
<dbReference type="OrthoDB" id="8878063at2759"/>
<comment type="similarity">
    <text evidence="1 4">Belongs to the PDGF/VEGF growth factor family.</text>
</comment>
<accession>A0A6J8A3Q4</accession>
<evidence type="ECO:0000313" key="8">
    <source>
        <dbReference type="Proteomes" id="UP000507470"/>
    </source>
</evidence>
<dbReference type="GO" id="GO:0016020">
    <property type="term" value="C:membrane"/>
    <property type="evidence" value="ECO:0007669"/>
    <property type="project" value="InterPro"/>
</dbReference>
<evidence type="ECO:0000256" key="5">
    <source>
        <dbReference type="SAM" id="MobiDB-lite"/>
    </source>
</evidence>
<dbReference type="AlphaFoldDB" id="A0A6J8A3Q4"/>
<feature type="region of interest" description="Disordered" evidence="5">
    <location>
        <begin position="241"/>
        <end position="271"/>
    </location>
</feature>
<dbReference type="Pfam" id="PF00341">
    <property type="entry name" value="PDGF"/>
    <property type="match status" value="1"/>
</dbReference>
<evidence type="ECO:0000256" key="4">
    <source>
        <dbReference type="RuleBase" id="RU003818"/>
    </source>
</evidence>
<keyword evidence="8" id="KW-1185">Reference proteome</keyword>
<dbReference type="Proteomes" id="UP000507470">
    <property type="component" value="Unassembled WGS sequence"/>
</dbReference>
<dbReference type="SMART" id="SM00141">
    <property type="entry name" value="PDGF"/>
    <property type="match status" value="1"/>
</dbReference>
<name>A0A6J8A3Q4_MYTCO</name>
<dbReference type="GO" id="GO:0008284">
    <property type="term" value="P:positive regulation of cell population proliferation"/>
    <property type="evidence" value="ECO:0007669"/>
    <property type="project" value="TreeGrafter"/>
</dbReference>
<evidence type="ECO:0000313" key="7">
    <source>
        <dbReference type="EMBL" id="CAC5359760.1"/>
    </source>
</evidence>
<keyword evidence="2 4" id="KW-0339">Growth factor</keyword>
<feature type="domain" description="Platelet-derived growth factor (PDGF) family profile" evidence="6">
    <location>
        <begin position="86"/>
        <end position="169"/>
    </location>
</feature>
<dbReference type="GO" id="GO:0008083">
    <property type="term" value="F:growth factor activity"/>
    <property type="evidence" value="ECO:0007669"/>
    <property type="project" value="UniProtKB-KW"/>
</dbReference>
<reference evidence="7 8" key="1">
    <citation type="submission" date="2020-06" db="EMBL/GenBank/DDBJ databases">
        <authorList>
            <person name="Li R."/>
            <person name="Bekaert M."/>
        </authorList>
    </citation>
    <scope>NUCLEOTIDE SEQUENCE [LARGE SCALE GENOMIC DNA]</scope>
    <source>
        <strain evidence="8">wild</strain>
    </source>
</reference>
<dbReference type="PROSITE" id="PS50278">
    <property type="entry name" value="PDGF_2"/>
    <property type="match status" value="1"/>
</dbReference>
<evidence type="ECO:0000256" key="1">
    <source>
        <dbReference type="ARBA" id="ARBA00006686"/>
    </source>
</evidence>
<evidence type="ECO:0000256" key="2">
    <source>
        <dbReference type="ARBA" id="ARBA00023030"/>
    </source>
</evidence>
<gene>
    <name evidence="7" type="ORF">MCOR_2498</name>
</gene>